<keyword evidence="12" id="KW-1185">Reference proteome</keyword>
<dbReference type="Proteomes" id="UP000541444">
    <property type="component" value="Unassembled WGS sequence"/>
</dbReference>
<keyword evidence="7 8" id="KW-0539">Nucleus</keyword>
<dbReference type="SUPFAM" id="SSF46689">
    <property type="entry name" value="Homeodomain-like"/>
    <property type="match status" value="1"/>
</dbReference>
<comment type="caution">
    <text evidence="11">The sequence shown here is derived from an EMBL/GenBank/DDBJ whole genome shotgun (WGS) entry which is preliminary data.</text>
</comment>
<evidence type="ECO:0000256" key="5">
    <source>
        <dbReference type="ARBA" id="ARBA00023155"/>
    </source>
</evidence>
<dbReference type="SMART" id="SM00389">
    <property type="entry name" value="HOX"/>
    <property type="match status" value="1"/>
</dbReference>
<dbReference type="AlphaFoldDB" id="A0A7J7NKP5"/>
<dbReference type="OrthoDB" id="10056939at2759"/>
<evidence type="ECO:0000256" key="3">
    <source>
        <dbReference type="ARBA" id="ARBA00023015"/>
    </source>
</evidence>
<keyword evidence="6" id="KW-0804">Transcription</keyword>
<dbReference type="CDD" id="cd00086">
    <property type="entry name" value="homeodomain"/>
    <property type="match status" value="1"/>
</dbReference>
<dbReference type="Gene3D" id="1.10.10.60">
    <property type="entry name" value="Homeodomain-like"/>
    <property type="match status" value="1"/>
</dbReference>
<dbReference type="GO" id="GO:0005634">
    <property type="term" value="C:nucleus"/>
    <property type="evidence" value="ECO:0007669"/>
    <property type="project" value="UniProtKB-SubCell"/>
</dbReference>
<evidence type="ECO:0000256" key="6">
    <source>
        <dbReference type="ARBA" id="ARBA00023163"/>
    </source>
</evidence>
<evidence type="ECO:0000313" key="11">
    <source>
        <dbReference type="EMBL" id="KAF6167809.1"/>
    </source>
</evidence>
<evidence type="ECO:0000256" key="4">
    <source>
        <dbReference type="ARBA" id="ARBA00023125"/>
    </source>
</evidence>
<dbReference type="GO" id="GO:0003677">
    <property type="term" value="F:DNA binding"/>
    <property type="evidence" value="ECO:0007669"/>
    <property type="project" value="UniProtKB-UniRule"/>
</dbReference>
<evidence type="ECO:0000256" key="2">
    <source>
        <dbReference type="ARBA" id="ARBA00006454"/>
    </source>
</evidence>
<feature type="compositionally biased region" description="Low complexity" evidence="9">
    <location>
        <begin position="278"/>
        <end position="293"/>
    </location>
</feature>
<dbReference type="PROSITE" id="PS50071">
    <property type="entry name" value="HOMEOBOX_2"/>
    <property type="match status" value="1"/>
</dbReference>
<feature type="region of interest" description="Disordered" evidence="9">
    <location>
        <begin position="658"/>
        <end position="693"/>
    </location>
</feature>
<protein>
    <recommendedName>
        <fullName evidence="10">Homeobox domain-containing protein</fullName>
    </recommendedName>
</protein>
<feature type="compositionally biased region" description="Polar residues" evidence="9">
    <location>
        <begin position="679"/>
        <end position="693"/>
    </location>
</feature>
<organism evidence="11 12">
    <name type="scientific">Kingdonia uniflora</name>
    <dbReference type="NCBI Taxonomy" id="39325"/>
    <lineage>
        <taxon>Eukaryota</taxon>
        <taxon>Viridiplantae</taxon>
        <taxon>Streptophyta</taxon>
        <taxon>Embryophyta</taxon>
        <taxon>Tracheophyta</taxon>
        <taxon>Spermatophyta</taxon>
        <taxon>Magnoliopsida</taxon>
        <taxon>Ranunculales</taxon>
        <taxon>Circaeasteraceae</taxon>
        <taxon>Kingdonia</taxon>
    </lineage>
</organism>
<dbReference type="SMART" id="SM00574">
    <property type="entry name" value="POX"/>
    <property type="match status" value="1"/>
</dbReference>
<evidence type="ECO:0000256" key="7">
    <source>
        <dbReference type="ARBA" id="ARBA00023242"/>
    </source>
</evidence>
<name>A0A7J7NKP5_9MAGN</name>
<dbReference type="GO" id="GO:0006355">
    <property type="term" value="P:regulation of DNA-templated transcription"/>
    <property type="evidence" value="ECO:0007669"/>
    <property type="project" value="InterPro"/>
</dbReference>
<dbReference type="EMBL" id="JACGCM010000715">
    <property type="protein sequence ID" value="KAF6167809.1"/>
    <property type="molecule type" value="Genomic_DNA"/>
</dbReference>
<evidence type="ECO:0000259" key="10">
    <source>
        <dbReference type="PROSITE" id="PS50071"/>
    </source>
</evidence>
<evidence type="ECO:0000256" key="1">
    <source>
        <dbReference type="ARBA" id="ARBA00004123"/>
    </source>
</evidence>
<accession>A0A7J7NKP5</accession>
<sequence length="785" mass="87312">MNFEGSMIGMNNYRSDSHVAQQRRRDKLRVAQNIEDISSNCDFIYDPAVYSSETRIFSIDNHVMHQQLADAQLHRSLEAENVSFATSSNSSWKGVGTQQSCDWIMNCVTGGPSSVINGCGQTPLLAGKIAAGTLKEPNISSSPSLYMKPNCNGYQNVQSSFPNPVIEVSSNQDCQKQFGEITFNSPPYYPSTLQEVVNSSSVRRRRGVEMASHVEQNNELVLLPNCGNQANVSRVDDASTWIHRPVEGNQWDGELGFAPKKRERGVESVARNSTTQGLSLSLSSNPPSESNLPQFGGRSENLQCSTGISTCLQDLKMENPGNICSSSKSIINNPGFRNSVLGVAGSSTYARRATGPLGPFTGYAIVLKTSKFLKPAQKLLQEFCNVTGQINDATRELSKRNSRGASVLSDYRFNDNEESGKGGNSEISYPAMHNTSDAGGDGGSRDAFCQLYRPELQQKKQKLLYIQDEVRSRYRQYYQQKKMVASSFESVAGLSAATPYTSLAWETVSRKFRFLSNLISDQLRQVGKVLGEELSSTGTSTSCKVEVAGPRLRFIGQNLCKYKTGGEGDSFLEPQHKAWRPQRGLPERAVAVLRAWLFEHFLHPYPTDSDKHMLASQTGLTRNQVSNWFINARVRVWKPMVEEMHTLETKDLMEMDLNSGEKENPKPNDNIDGSPNKFMMSSNAEKQPESSFSLEHKPVNVIRTEQWFQEKRSRLDYQVPCPSSIDGTLMGYFPYHHGGLGAVSLTLGLRQGAENAQLQQQKFQQAQEHQQLKSFGGHMRHDFVG</sequence>
<keyword evidence="4 8" id="KW-0238">DNA-binding</keyword>
<feature type="domain" description="Homeobox" evidence="10">
    <location>
        <begin position="576"/>
        <end position="639"/>
    </location>
</feature>
<dbReference type="Pfam" id="PF05920">
    <property type="entry name" value="Homeobox_KN"/>
    <property type="match status" value="1"/>
</dbReference>
<dbReference type="InterPro" id="IPR008422">
    <property type="entry name" value="KN_HD"/>
</dbReference>
<feature type="DNA-binding region" description="Homeobox" evidence="8">
    <location>
        <begin position="578"/>
        <end position="640"/>
    </location>
</feature>
<proteinExistence type="inferred from homology"/>
<comment type="subcellular location">
    <subcellularLocation>
        <location evidence="1 8">Nucleus</location>
    </subcellularLocation>
</comment>
<dbReference type="InterPro" id="IPR006563">
    <property type="entry name" value="POX_dom"/>
</dbReference>
<dbReference type="Pfam" id="PF07526">
    <property type="entry name" value="POX"/>
    <property type="match status" value="1"/>
</dbReference>
<dbReference type="PANTHER" id="PTHR11850">
    <property type="entry name" value="HOMEOBOX PROTEIN TRANSCRIPTION FACTORS"/>
    <property type="match status" value="1"/>
</dbReference>
<dbReference type="InterPro" id="IPR009057">
    <property type="entry name" value="Homeodomain-like_sf"/>
</dbReference>
<keyword evidence="5 8" id="KW-0371">Homeobox</keyword>
<dbReference type="InterPro" id="IPR050224">
    <property type="entry name" value="TALE_homeobox"/>
</dbReference>
<evidence type="ECO:0000256" key="9">
    <source>
        <dbReference type="SAM" id="MobiDB-lite"/>
    </source>
</evidence>
<comment type="similarity">
    <text evidence="2">Belongs to the TALE/BELL homeobox family.</text>
</comment>
<feature type="region of interest" description="Disordered" evidence="9">
    <location>
        <begin position="408"/>
        <end position="440"/>
    </location>
</feature>
<dbReference type="FunFam" id="1.10.10.60:FF:000117">
    <property type="entry name" value="BEL1-like homeodomain protein 9"/>
    <property type="match status" value="1"/>
</dbReference>
<keyword evidence="3" id="KW-0805">Transcription regulation</keyword>
<feature type="region of interest" description="Disordered" evidence="9">
    <location>
        <begin position="262"/>
        <end position="296"/>
    </location>
</feature>
<evidence type="ECO:0000256" key="8">
    <source>
        <dbReference type="PROSITE-ProRule" id="PRU00108"/>
    </source>
</evidence>
<reference evidence="11 12" key="1">
    <citation type="journal article" date="2020" name="IScience">
        <title>Genome Sequencing of the Endangered Kingdonia uniflora (Circaeasteraceae, Ranunculales) Reveals Potential Mechanisms of Evolutionary Specialization.</title>
        <authorList>
            <person name="Sun Y."/>
            <person name="Deng T."/>
            <person name="Zhang A."/>
            <person name="Moore M.J."/>
            <person name="Landis J.B."/>
            <person name="Lin N."/>
            <person name="Zhang H."/>
            <person name="Zhang X."/>
            <person name="Huang J."/>
            <person name="Zhang X."/>
            <person name="Sun H."/>
            <person name="Wang H."/>
        </authorList>
    </citation>
    <scope>NUCLEOTIDE SEQUENCE [LARGE SCALE GENOMIC DNA]</scope>
    <source>
        <strain evidence="11">TB1705</strain>
        <tissue evidence="11">Leaf</tissue>
    </source>
</reference>
<gene>
    <name evidence="11" type="ORF">GIB67_027587</name>
</gene>
<dbReference type="InterPro" id="IPR001356">
    <property type="entry name" value="HD"/>
</dbReference>
<evidence type="ECO:0000313" key="12">
    <source>
        <dbReference type="Proteomes" id="UP000541444"/>
    </source>
</evidence>